<dbReference type="InterPro" id="IPR036365">
    <property type="entry name" value="PGBD-like_sf"/>
</dbReference>
<dbReference type="CDD" id="cd16913">
    <property type="entry name" value="YkuD_like"/>
    <property type="match status" value="1"/>
</dbReference>
<evidence type="ECO:0000256" key="2">
    <source>
        <dbReference type="ARBA" id="ARBA00005992"/>
    </source>
</evidence>
<keyword evidence="4" id="KW-0808">Transferase</keyword>
<dbReference type="UniPathway" id="UPA00219"/>
<evidence type="ECO:0000256" key="3">
    <source>
        <dbReference type="ARBA" id="ARBA00022676"/>
    </source>
</evidence>
<gene>
    <name evidence="11" type="ORF">SAMN02745118_01097</name>
</gene>
<organism evidence="11 12">
    <name type="scientific">Selenihalanaerobacter shriftii</name>
    <dbReference type="NCBI Taxonomy" id="142842"/>
    <lineage>
        <taxon>Bacteria</taxon>
        <taxon>Bacillati</taxon>
        <taxon>Bacillota</taxon>
        <taxon>Clostridia</taxon>
        <taxon>Halanaerobiales</taxon>
        <taxon>Halobacteroidaceae</taxon>
        <taxon>Selenihalanaerobacter</taxon>
    </lineage>
</organism>
<keyword evidence="3" id="KW-0328">Glycosyltransferase</keyword>
<evidence type="ECO:0000256" key="5">
    <source>
        <dbReference type="ARBA" id="ARBA00022801"/>
    </source>
</evidence>
<comment type="similarity">
    <text evidence="2">Belongs to the YkuD family.</text>
</comment>
<keyword evidence="7 9" id="KW-0573">Peptidoglycan synthesis</keyword>
<dbReference type="RefSeq" id="WP_234983897.1">
    <property type="nucleotide sequence ID" value="NZ_FUWM01000008.1"/>
</dbReference>
<dbReference type="InterPro" id="IPR050979">
    <property type="entry name" value="LD-transpeptidase"/>
</dbReference>
<evidence type="ECO:0000313" key="12">
    <source>
        <dbReference type="Proteomes" id="UP000190625"/>
    </source>
</evidence>
<dbReference type="EMBL" id="FUWM01000008">
    <property type="protein sequence ID" value="SJZ52927.1"/>
    <property type="molecule type" value="Genomic_DNA"/>
</dbReference>
<name>A0A1T4LEE5_9FIRM</name>
<dbReference type="SUPFAM" id="SSF141523">
    <property type="entry name" value="L,D-transpeptidase catalytic domain-like"/>
    <property type="match status" value="1"/>
</dbReference>
<sequence>MRKLLLVLIILLLLSVNISSTEISHNCSCYQSRKISLQYPPLKGDDIWELQRELKILNYYKGKINSLYDWNTYIAVKRFQYANGLKGDGMVTDKLWSDLGKAIYGENIITANKNDSPPEGVSILVDTYKMKLIVYSDGSKYAEFPIAIGKPSSKSPIGEFKIIQKVDMWNKSVFGYKWMKLSTPWGNYGVHGTNKPGSIGYASSNGCIRMFNKDVEKLYSWVKIGTKVKIIGYRKPVKITHAFRSGNKGKDVLLFQEKLREHGFDPGCTDGIFSTDTKKALKEFKYIYGLKDDVIADENIFYILNIR</sequence>
<evidence type="ECO:0000256" key="4">
    <source>
        <dbReference type="ARBA" id="ARBA00022679"/>
    </source>
</evidence>
<dbReference type="InterPro" id="IPR036366">
    <property type="entry name" value="PGBDSf"/>
</dbReference>
<evidence type="ECO:0000256" key="1">
    <source>
        <dbReference type="ARBA" id="ARBA00004752"/>
    </source>
</evidence>
<proteinExistence type="inferred from homology"/>
<dbReference type="SUPFAM" id="SSF47090">
    <property type="entry name" value="PGBD-like"/>
    <property type="match status" value="2"/>
</dbReference>
<dbReference type="InterPro" id="IPR002477">
    <property type="entry name" value="Peptidoglycan-bd-like"/>
</dbReference>
<dbReference type="GO" id="GO:0008360">
    <property type="term" value="P:regulation of cell shape"/>
    <property type="evidence" value="ECO:0007669"/>
    <property type="project" value="UniProtKB-UniRule"/>
</dbReference>
<evidence type="ECO:0000259" key="10">
    <source>
        <dbReference type="PROSITE" id="PS52029"/>
    </source>
</evidence>
<comment type="pathway">
    <text evidence="1 9">Cell wall biogenesis; peptidoglycan biosynthesis.</text>
</comment>
<dbReference type="GO" id="GO:0018104">
    <property type="term" value="P:peptidoglycan-protein cross-linking"/>
    <property type="evidence" value="ECO:0007669"/>
    <property type="project" value="TreeGrafter"/>
</dbReference>
<dbReference type="Gene3D" id="1.10.101.10">
    <property type="entry name" value="PGBD-like superfamily/PGBD"/>
    <property type="match status" value="2"/>
</dbReference>
<reference evidence="12" key="1">
    <citation type="submission" date="2017-02" db="EMBL/GenBank/DDBJ databases">
        <authorList>
            <person name="Varghese N."/>
            <person name="Submissions S."/>
        </authorList>
    </citation>
    <scope>NUCLEOTIDE SEQUENCE [LARGE SCALE GENOMIC DNA]</scope>
    <source>
        <strain evidence="12">ATCC BAA-73</strain>
    </source>
</reference>
<dbReference type="AlphaFoldDB" id="A0A1T4LEE5"/>
<keyword evidence="12" id="KW-1185">Reference proteome</keyword>
<dbReference type="Pfam" id="PF01471">
    <property type="entry name" value="PG_binding_1"/>
    <property type="match status" value="2"/>
</dbReference>
<dbReference type="GO" id="GO:0016757">
    <property type="term" value="F:glycosyltransferase activity"/>
    <property type="evidence" value="ECO:0007669"/>
    <property type="project" value="UniProtKB-KW"/>
</dbReference>
<dbReference type="Proteomes" id="UP000190625">
    <property type="component" value="Unassembled WGS sequence"/>
</dbReference>
<dbReference type="PROSITE" id="PS52029">
    <property type="entry name" value="LD_TPASE"/>
    <property type="match status" value="1"/>
</dbReference>
<dbReference type="InterPro" id="IPR005490">
    <property type="entry name" value="LD_TPept_cat_dom"/>
</dbReference>
<keyword evidence="8 9" id="KW-0961">Cell wall biogenesis/degradation</keyword>
<protein>
    <submittedName>
        <fullName evidence="11">Putative peptidoglycan binding domain-containing protein</fullName>
    </submittedName>
</protein>
<dbReference type="GO" id="GO:0071555">
    <property type="term" value="P:cell wall organization"/>
    <property type="evidence" value="ECO:0007669"/>
    <property type="project" value="UniProtKB-UniRule"/>
</dbReference>
<dbReference type="GO" id="GO:0005576">
    <property type="term" value="C:extracellular region"/>
    <property type="evidence" value="ECO:0007669"/>
    <property type="project" value="TreeGrafter"/>
</dbReference>
<evidence type="ECO:0000256" key="7">
    <source>
        <dbReference type="ARBA" id="ARBA00022984"/>
    </source>
</evidence>
<dbReference type="PANTHER" id="PTHR30582">
    <property type="entry name" value="L,D-TRANSPEPTIDASE"/>
    <property type="match status" value="1"/>
</dbReference>
<feature type="active site" description="Nucleophile" evidence="9">
    <location>
        <position position="207"/>
    </location>
</feature>
<evidence type="ECO:0000256" key="9">
    <source>
        <dbReference type="PROSITE-ProRule" id="PRU01373"/>
    </source>
</evidence>
<dbReference type="Gene3D" id="2.40.440.10">
    <property type="entry name" value="L,D-transpeptidase catalytic domain-like"/>
    <property type="match status" value="1"/>
</dbReference>
<dbReference type="Pfam" id="PF03734">
    <property type="entry name" value="YkuD"/>
    <property type="match status" value="1"/>
</dbReference>
<feature type="active site" description="Proton donor/acceptor" evidence="9">
    <location>
        <position position="191"/>
    </location>
</feature>
<dbReference type="InterPro" id="IPR038063">
    <property type="entry name" value="Transpep_catalytic_dom"/>
</dbReference>
<dbReference type="PANTHER" id="PTHR30582:SF24">
    <property type="entry name" value="L,D-TRANSPEPTIDASE ERFK_SRFK-RELATED"/>
    <property type="match status" value="1"/>
</dbReference>
<feature type="domain" description="L,D-TPase catalytic" evidence="10">
    <location>
        <begin position="121"/>
        <end position="231"/>
    </location>
</feature>
<dbReference type="GO" id="GO:0071972">
    <property type="term" value="F:peptidoglycan L,D-transpeptidase activity"/>
    <property type="evidence" value="ECO:0007669"/>
    <property type="project" value="TreeGrafter"/>
</dbReference>
<keyword evidence="5" id="KW-0378">Hydrolase</keyword>
<evidence type="ECO:0000256" key="8">
    <source>
        <dbReference type="ARBA" id="ARBA00023316"/>
    </source>
</evidence>
<dbReference type="STRING" id="142842.SAMN02745118_01097"/>
<evidence type="ECO:0000313" key="11">
    <source>
        <dbReference type="EMBL" id="SJZ52927.1"/>
    </source>
</evidence>
<evidence type="ECO:0000256" key="6">
    <source>
        <dbReference type="ARBA" id="ARBA00022960"/>
    </source>
</evidence>
<keyword evidence="6 9" id="KW-0133">Cell shape</keyword>
<accession>A0A1T4LEE5</accession>